<reference evidence="2 3" key="1">
    <citation type="submission" date="2013-08" db="EMBL/GenBank/DDBJ databases">
        <title>The genome sequence of Knoellia sinensis.</title>
        <authorList>
            <person name="Zhu W."/>
            <person name="Wang G."/>
        </authorList>
    </citation>
    <scope>NUCLEOTIDE SEQUENCE [LARGE SCALE GENOMIC DNA]</scope>
    <source>
        <strain evidence="2 3">KCTC 19936</strain>
    </source>
</reference>
<organism evidence="2 3">
    <name type="scientific">Knoellia sinensis KCTC 19936</name>
    <dbReference type="NCBI Taxonomy" id="1385520"/>
    <lineage>
        <taxon>Bacteria</taxon>
        <taxon>Bacillati</taxon>
        <taxon>Actinomycetota</taxon>
        <taxon>Actinomycetes</taxon>
        <taxon>Micrococcales</taxon>
        <taxon>Intrasporangiaceae</taxon>
        <taxon>Knoellia</taxon>
    </lineage>
</organism>
<dbReference type="RefSeq" id="WP_035913734.1">
    <property type="nucleotide sequence ID" value="NZ_AVPJ01000003.1"/>
</dbReference>
<evidence type="ECO:0000259" key="1">
    <source>
        <dbReference type="Pfam" id="PF05193"/>
    </source>
</evidence>
<dbReference type="Gene3D" id="3.30.830.10">
    <property type="entry name" value="Metalloenzyme, LuxS/M16 peptidase-like"/>
    <property type="match status" value="2"/>
</dbReference>
<dbReference type="EMBL" id="AVPJ01000003">
    <property type="protein sequence ID" value="KGN33990.1"/>
    <property type="molecule type" value="Genomic_DNA"/>
</dbReference>
<dbReference type="Pfam" id="PF05193">
    <property type="entry name" value="Peptidase_M16_C"/>
    <property type="match status" value="1"/>
</dbReference>
<dbReference type="InterPro" id="IPR011249">
    <property type="entry name" value="Metalloenz_LuxS/M16"/>
</dbReference>
<sequence length="484" mass="52540">MQQTEVDGVPTFWEQGPEPFSATLIFFAGVRHETFRTRGVAHLVEHLVMSTLPRDHLDKNASVDVDTMRFYATGPRDEVVAFLHGVCRALASLPLDRLDRELKVLAAEDGQACEPHLGWAFANRSGPVGPGLLGELERQGRAPKAEHVTEFVDTHCVGANAALLLSGPVPDGLRLDLPTGTRASDKVWRPTPLETPAVIAGQIPVVTLSYVTPRLFEGHILLHILIQRVEDEVRHSLGLAYEVSDDGGGVTPDLGLVSIATDGAEEDSGEIVHAVWSALTHLATHGPSKEELAHERARLEALLADPRATMAVLEIEVIRFLRQAPVQSREELREAYAAVTVEQVREWARMAVDSALIGVPELPEKPLPGVVDRSEWEFPSRAPLGGQVFKRRLTAVLPPRDLAVQAGDEGITVTAAGTTTGGTWPEVVGVGRAPGFRFLHFADGTAGPIWAKHVKDGDRLLALIDERTSQVVWETTVDAALDIE</sequence>
<keyword evidence="3" id="KW-1185">Reference proteome</keyword>
<name>A0A0A0J9A0_9MICO</name>
<dbReference type="SUPFAM" id="SSF63411">
    <property type="entry name" value="LuxS/MPP-like metallohydrolase"/>
    <property type="match status" value="2"/>
</dbReference>
<dbReference type="AlphaFoldDB" id="A0A0A0J9A0"/>
<accession>A0A0A0J9A0</accession>
<evidence type="ECO:0000313" key="3">
    <source>
        <dbReference type="Proteomes" id="UP000030002"/>
    </source>
</evidence>
<dbReference type="OrthoDB" id="3798591at2"/>
<proteinExistence type="predicted"/>
<evidence type="ECO:0000313" key="2">
    <source>
        <dbReference type="EMBL" id="KGN33990.1"/>
    </source>
</evidence>
<dbReference type="InterPro" id="IPR007863">
    <property type="entry name" value="Peptidase_M16_C"/>
</dbReference>
<dbReference type="GO" id="GO:0046872">
    <property type="term" value="F:metal ion binding"/>
    <property type="evidence" value="ECO:0007669"/>
    <property type="project" value="InterPro"/>
</dbReference>
<comment type="caution">
    <text evidence="2">The sequence shown here is derived from an EMBL/GenBank/DDBJ whole genome shotgun (WGS) entry which is preliminary data.</text>
</comment>
<feature type="domain" description="Peptidase M16 C-terminal" evidence="1">
    <location>
        <begin position="211"/>
        <end position="299"/>
    </location>
</feature>
<dbReference type="Proteomes" id="UP000030002">
    <property type="component" value="Unassembled WGS sequence"/>
</dbReference>
<dbReference type="STRING" id="1385520.N802_09075"/>
<protein>
    <recommendedName>
        <fullName evidence="1">Peptidase M16 C-terminal domain-containing protein</fullName>
    </recommendedName>
</protein>
<dbReference type="eggNOG" id="COG0612">
    <property type="taxonomic scope" value="Bacteria"/>
</dbReference>
<gene>
    <name evidence="2" type="ORF">N802_09075</name>
</gene>